<dbReference type="Pfam" id="PF00400">
    <property type="entry name" value="WD40"/>
    <property type="match status" value="3"/>
</dbReference>
<dbReference type="OMA" id="QSIDYCT"/>
<feature type="repeat" description="WD" evidence="1">
    <location>
        <begin position="257"/>
        <end position="288"/>
    </location>
</feature>
<organism evidence="2 3">
    <name type="scientific">Paramecium primaurelia</name>
    <dbReference type="NCBI Taxonomy" id="5886"/>
    <lineage>
        <taxon>Eukaryota</taxon>
        <taxon>Sar</taxon>
        <taxon>Alveolata</taxon>
        <taxon>Ciliophora</taxon>
        <taxon>Intramacronucleata</taxon>
        <taxon>Oligohymenophorea</taxon>
        <taxon>Peniculida</taxon>
        <taxon>Parameciidae</taxon>
        <taxon>Paramecium</taxon>
    </lineage>
</organism>
<dbReference type="AlphaFoldDB" id="A0A8S1K5B6"/>
<name>A0A8S1K5B6_PARPR</name>
<dbReference type="PROSITE" id="PS50294">
    <property type="entry name" value="WD_REPEATS_REGION"/>
    <property type="match status" value="1"/>
</dbReference>
<dbReference type="GO" id="GO:0016226">
    <property type="term" value="P:iron-sulfur cluster assembly"/>
    <property type="evidence" value="ECO:0007669"/>
    <property type="project" value="TreeGrafter"/>
</dbReference>
<reference evidence="2" key="1">
    <citation type="submission" date="2021-01" db="EMBL/GenBank/DDBJ databases">
        <authorList>
            <consortium name="Genoscope - CEA"/>
            <person name="William W."/>
        </authorList>
    </citation>
    <scope>NUCLEOTIDE SEQUENCE</scope>
</reference>
<dbReference type="EMBL" id="CAJJDM010000006">
    <property type="protein sequence ID" value="CAD8045558.1"/>
    <property type="molecule type" value="Genomic_DNA"/>
</dbReference>
<comment type="caution">
    <text evidence="2">The sequence shown here is derived from an EMBL/GenBank/DDBJ whole genome shotgun (WGS) entry which is preliminary data.</text>
</comment>
<dbReference type="SMART" id="SM00320">
    <property type="entry name" value="WD40"/>
    <property type="match status" value="4"/>
</dbReference>
<evidence type="ECO:0000256" key="1">
    <source>
        <dbReference type="PROSITE-ProRule" id="PRU00221"/>
    </source>
</evidence>
<sequence>MNQFCSIPEHGVNVEFICLNQYCRDCRVFCFKCLQSEKHNSHMKDVHKLRDYGKLFENKSNTIFEDLERNIEYVNTLFKWLRDEMFNNNQLSQEEFEDLSIEQLNDYLCSKLQMESQKQSILGIICKNVDNLIQTLNNCISDLELSSLDSPNKKIKGELSTINYELINSIEEQQINSIAFNMESTIMIAGYESSTIKVFDFIDGEVKLNQEINLHKKSIYCVYHMKKTKEFISGSCDKTIIVFQYSDDQQWHLKQQLEEHQGGVNCLIVNSKEDTIISGSDDTLIKIWIRENDYWTCHQTLIGHQHYISSMSLNVTENQIISCSKHPQILIHQQEVKSKVWVLLQTINVTTWGRRLCFINDSVFTFQPERKEQLHIYELNSKTNQFQKTKNIPVEIGTCKMKRRGCFWFFPQQFISEKQILVNKNECSVNLILYNQDGQFITKQSIDYCTSGVFGRMTDDGQYLITWDDISRRLQIRQLKLQN</sequence>
<dbReference type="Proteomes" id="UP000688137">
    <property type="component" value="Unassembled WGS sequence"/>
</dbReference>
<evidence type="ECO:0000313" key="2">
    <source>
        <dbReference type="EMBL" id="CAD8045558.1"/>
    </source>
</evidence>
<dbReference type="GO" id="GO:0097361">
    <property type="term" value="C:cytosolic [4Fe-4S] assembly targeting complex"/>
    <property type="evidence" value="ECO:0007669"/>
    <property type="project" value="TreeGrafter"/>
</dbReference>
<dbReference type="InterPro" id="IPR001680">
    <property type="entry name" value="WD40_rpt"/>
</dbReference>
<protein>
    <submittedName>
        <fullName evidence="2">Uncharacterized protein</fullName>
    </submittedName>
</protein>
<dbReference type="PANTHER" id="PTHR19920">
    <property type="entry name" value="WD40 PROTEIN CIAO1"/>
    <property type="match status" value="1"/>
</dbReference>
<dbReference type="PROSITE" id="PS50082">
    <property type="entry name" value="WD_REPEATS_2"/>
    <property type="match status" value="1"/>
</dbReference>
<keyword evidence="1" id="KW-0853">WD repeat</keyword>
<evidence type="ECO:0000313" key="3">
    <source>
        <dbReference type="Proteomes" id="UP000688137"/>
    </source>
</evidence>
<gene>
    <name evidence="2" type="ORF">PPRIM_AZ9-3.1.T0090479</name>
</gene>
<keyword evidence="3" id="KW-1185">Reference proteome</keyword>
<accession>A0A8S1K5B6</accession>
<proteinExistence type="predicted"/>
<dbReference type="PANTHER" id="PTHR19920:SF0">
    <property type="entry name" value="CYTOSOLIC IRON-SULFUR PROTEIN ASSEMBLY PROTEIN CIAO1-RELATED"/>
    <property type="match status" value="1"/>
</dbReference>